<dbReference type="PANTHER" id="PTHR33647:SF5">
    <property type="entry name" value="OS01G0793900 PROTEIN"/>
    <property type="match status" value="1"/>
</dbReference>
<reference evidence="2" key="1">
    <citation type="submission" date="2013-01" db="EMBL/GenBank/DDBJ databases">
        <title>Draft Genome Sequence of a Mulberry Tree, Morus notabilis C.K. Schneid.</title>
        <authorList>
            <person name="He N."/>
            <person name="Zhao S."/>
        </authorList>
    </citation>
    <scope>NUCLEOTIDE SEQUENCE</scope>
</reference>
<organism evidence="1 2">
    <name type="scientific">Morus notabilis</name>
    <dbReference type="NCBI Taxonomy" id="981085"/>
    <lineage>
        <taxon>Eukaryota</taxon>
        <taxon>Viridiplantae</taxon>
        <taxon>Streptophyta</taxon>
        <taxon>Embryophyta</taxon>
        <taxon>Tracheophyta</taxon>
        <taxon>Spermatophyta</taxon>
        <taxon>Magnoliopsida</taxon>
        <taxon>eudicotyledons</taxon>
        <taxon>Gunneridae</taxon>
        <taxon>Pentapetalae</taxon>
        <taxon>rosids</taxon>
        <taxon>fabids</taxon>
        <taxon>Rosales</taxon>
        <taxon>Moraceae</taxon>
        <taxon>Moreae</taxon>
        <taxon>Morus</taxon>
    </lineage>
</organism>
<name>W9RFE8_9ROSA</name>
<accession>W9RFE8</accession>
<sequence>MGNCLRHKSATVWAGDDWGSVIDDNAKDTDGGTEKLKLLGEMRGFDWSSDFSSGEHGNRGIGAREMKIRVSKKEMEKLVGMQGLSVEQFLSQLMINGRDNRDLGPQLEHQRSWRPVLQSIPEED</sequence>
<dbReference type="EMBL" id="KE344120">
    <property type="protein sequence ID" value="EXB53810.1"/>
    <property type="molecule type" value="Genomic_DNA"/>
</dbReference>
<dbReference type="Proteomes" id="UP000030645">
    <property type="component" value="Unassembled WGS sequence"/>
</dbReference>
<keyword evidence="2" id="KW-1185">Reference proteome</keyword>
<dbReference type="KEGG" id="mnt:21389731"/>
<dbReference type="AlphaFoldDB" id="W9RFE8"/>
<dbReference type="OrthoDB" id="610799at2759"/>
<evidence type="ECO:0000313" key="1">
    <source>
        <dbReference type="EMBL" id="EXB53810.1"/>
    </source>
</evidence>
<evidence type="ECO:0000313" key="2">
    <source>
        <dbReference type="Proteomes" id="UP000030645"/>
    </source>
</evidence>
<proteinExistence type="predicted"/>
<dbReference type="PANTHER" id="PTHR33647">
    <property type="entry name" value="OS01G0793900 PROTEIN"/>
    <property type="match status" value="1"/>
</dbReference>
<protein>
    <submittedName>
        <fullName evidence="1">Uncharacterized protein</fullName>
    </submittedName>
</protein>
<gene>
    <name evidence="1" type="ORF">L484_006299</name>
</gene>